<dbReference type="HOGENOM" id="CLU_045011_0_1_1"/>
<dbReference type="SFLD" id="SFLDS00003">
    <property type="entry name" value="Haloacid_Dehalogenase"/>
    <property type="match status" value="1"/>
</dbReference>
<dbReference type="InterPro" id="IPR023214">
    <property type="entry name" value="HAD_sf"/>
</dbReference>
<gene>
    <name evidence="1" type="ORF">CYME_CMH042C</name>
</gene>
<proteinExistence type="predicted"/>
<dbReference type="GO" id="GO:0016787">
    <property type="term" value="F:hydrolase activity"/>
    <property type="evidence" value="ECO:0007669"/>
    <property type="project" value="InterPro"/>
</dbReference>
<dbReference type="PRINTS" id="PR00413">
    <property type="entry name" value="HADHALOGNASE"/>
</dbReference>
<dbReference type="OrthoDB" id="40579at2759"/>
<name>M1UQE7_CYAM1</name>
<evidence type="ECO:0000313" key="2">
    <source>
        <dbReference type="Proteomes" id="UP000007014"/>
    </source>
</evidence>
<reference evidence="1 2" key="2">
    <citation type="journal article" date="2007" name="BMC Biol.">
        <title>A 100%-complete sequence reveals unusually simple genomic features in the hot-spring red alga Cyanidioschyzon merolae.</title>
        <authorList>
            <person name="Nozaki H."/>
            <person name="Takano H."/>
            <person name="Misumi O."/>
            <person name="Terasawa K."/>
            <person name="Matsuzaki M."/>
            <person name="Maruyama S."/>
            <person name="Nishida K."/>
            <person name="Yagisawa F."/>
            <person name="Yoshida Y."/>
            <person name="Fujiwara T."/>
            <person name="Takio S."/>
            <person name="Tamura K."/>
            <person name="Chung S.J."/>
            <person name="Nakamura S."/>
            <person name="Kuroiwa H."/>
            <person name="Tanaka K."/>
            <person name="Sato N."/>
            <person name="Kuroiwa T."/>
        </authorList>
    </citation>
    <scope>NUCLEOTIDE SEQUENCE [LARGE SCALE GENOMIC DNA]</scope>
    <source>
        <strain evidence="1 2">10D</strain>
    </source>
</reference>
<dbReference type="KEGG" id="cme:CYME_CMH042C"/>
<dbReference type="PANTHER" id="PTHR42896:SF4">
    <property type="entry name" value="OS08G0485900 PROTEIN"/>
    <property type="match status" value="1"/>
</dbReference>
<accession>M1UQE7</accession>
<dbReference type="EMBL" id="AP006490">
    <property type="protein sequence ID" value="BAM79741.1"/>
    <property type="molecule type" value="Genomic_DNA"/>
</dbReference>
<dbReference type="eggNOG" id="KOG2914">
    <property type="taxonomic scope" value="Eukaryota"/>
</dbReference>
<dbReference type="NCBIfam" id="TIGR01509">
    <property type="entry name" value="HAD-SF-IA-v3"/>
    <property type="match status" value="1"/>
</dbReference>
<dbReference type="SFLD" id="SFLDG01129">
    <property type="entry name" value="C1.5:_HAD__Beta-PGM__Phosphata"/>
    <property type="match status" value="1"/>
</dbReference>
<keyword evidence="2" id="KW-1185">Reference proteome</keyword>
<organism evidence="1 2">
    <name type="scientific">Cyanidioschyzon merolae (strain NIES-3377 / 10D)</name>
    <name type="common">Unicellular red alga</name>
    <dbReference type="NCBI Taxonomy" id="280699"/>
    <lineage>
        <taxon>Eukaryota</taxon>
        <taxon>Rhodophyta</taxon>
        <taxon>Bangiophyceae</taxon>
        <taxon>Cyanidiales</taxon>
        <taxon>Cyanidiaceae</taxon>
        <taxon>Cyanidioschyzon</taxon>
    </lineage>
</organism>
<dbReference type="Gramene" id="CMH042CT">
    <property type="protein sequence ID" value="CMH042CT"/>
    <property type="gene ID" value="CMH042C"/>
</dbReference>
<dbReference type="Gene3D" id="3.40.50.1000">
    <property type="entry name" value="HAD superfamily/HAD-like"/>
    <property type="match status" value="1"/>
</dbReference>
<dbReference type="InterPro" id="IPR006439">
    <property type="entry name" value="HAD-SF_hydro_IA"/>
</dbReference>
<dbReference type="GeneID" id="16993376"/>
<dbReference type="InterPro" id="IPR044999">
    <property type="entry name" value="CbbY-like"/>
</dbReference>
<reference evidence="1 2" key="1">
    <citation type="journal article" date="2004" name="Nature">
        <title>Genome sequence of the ultrasmall unicellular red alga Cyanidioschyzon merolae 10D.</title>
        <authorList>
            <person name="Matsuzaki M."/>
            <person name="Misumi O."/>
            <person name="Shin-i T."/>
            <person name="Maruyama S."/>
            <person name="Takahara M."/>
            <person name="Miyagishima S."/>
            <person name="Mori T."/>
            <person name="Nishida K."/>
            <person name="Yagisawa F."/>
            <person name="Nishida K."/>
            <person name="Yoshida Y."/>
            <person name="Nishimura Y."/>
            <person name="Nakao S."/>
            <person name="Kobayashi T."/>
            <person name="Momoyama Y."/>
            <person name="Higashiyama T."/>
            <person name="Minoda A."/>
            <person name="Sano M."/>
            <person name="Nomoto H."/>
            <person name="Oishi K."/>
            <person name="Hayashi H."/>
            <person name="Ohta F."/>
            <person name="Nishizaka S."/>
            <person name="Haga S."/>
            <person name="Miura S."/>
            <person name="Morishita T."/>
            <person name="Kabeya Y."/>
            <person name="Terasawa K."/>
            <person name="Suzuki Y."/>
            <person name="Ishii Y."/>
            <person name="Asakawa S."/>
            <person name="Takano H."/>
            <person name="Ohta N."/>
            <person name="Kuroiwa H."/>
            <person name="Tanaka K."/>
            <person name="Shimizu N."/>
            <person name="Sugano S."/>
            <person name="Sato N."/>
            <person name="Nozaki H."/>
            <person name="Ogasawara N."/>
            <person name="Kohara Y."/>
            <person name="Kuroiwa T."/>
        </authorList>
    </citation>
    <scope>NUCLEOTIDE SEQUENCE [LARGE SCALE GENOMIC DNA]</scope>
    <source>
        <strain evidence="1 2">10D</strain>
    </source>
</reference>
<dbReference type="PANTHER" id="PTHR42896">
    <property type="entry name" value="XYLULOSE-1,5-BISPHOSPHATE (XUBP) PHOSPHATASE"/>
    <property type="match status" value="1"/>
</dbReference>
<dbReference type="SUPFAM" id="SSF56784">
    <property type="entry name" value="HAD-like"/>
    <property type="match status" value="1"/>
</dbReference>
<dbReference type="InterPro" id="IPR023198">
    <property type="entry name" value="PGP-like_dom2"/>
</dbReference>
<protein>
    <submittedName>
        <fullName evidence="1">Uncharacterized protein</fullName>
    </submittedName>
</protein>
<dbReference type="Pfam" id="PF00702">
    <property type="entry name" value="Hydrolase"/>
    <property type="match status" value="1"/>
</dbReference>
<dbReference type="Proteomes" id="UP000007014">
    <property type="component" value="Chromosome 8"/>
</dbReference>
<dbReference type="OMA" id="HRTAYND"/>
<evidence type="ECO:0000313" key="1">
    <source>
        <dbReference type="EMBL" id="BAM79741.1"/>
    </source>
</evidence>
<dbReference type="RefSeq" id="XP_005536027.1">
    <property type="nucleotide sequence ID" value="XM_005535970.1"/>
</dbReference>
<sequence>MSQKLEETARSTGKVLCAFTVLLSMKQSHRAPLRAWSRIQPCFGSSCHPLYKKGTGATRLSRNNRTGRAALWPQLNVEHRKPRVQRERNALKVRADVTAERDTSETSKLRQFVPKAIIFDCDGVLVESEELHRVTYNETFDAEGLSHIQWSQDYYEILQNKIGGGKEKYLYHFQNEGWPTPEQCGFDTTTPSGREALIQHLHQSKSARYAERIRNDDSIRLRPGVGEIIDTAHKRGIRLAICSASNRESVEAVLKRILSERPPGASRSKSRFEMFEFIIAGDSVPKKKPDPLIYEVALERLGVAPSDCLVIEDSAIGLAAARGAGIRCVITYTWYTKSQSFDGATAIFGELDGVSLDDILDAVTVSSN</sequence>
<dbReference type="Gene3D" id="1.10.150.240">
    <property type="entry name" value="Putative phosphatase, domain 2"/>
    <property type="match status" value="1"/>
</dbReference>
<dbReference type="InterPro" id="IPR036412">
    <property type="entry name" value="HAD-like_sf"/>
</dbReference>
<dbReference type="AlphaFoldDB" id="M1UQE7"/>